<dbReference type="EMBL" id="BPLR01003159">
    <property type="protein sequence ID" value="GIX81709.1"/>
    <property type="molecule type" value="Genomic_DNA"/>
</dbReference>
<accession>A0AAV4NBI2</accession>
<proteinExistence type="predicted"/>
<name>A0AAV4NBI2_CAEEX</name>
<comment type="caution">
    <text evidence="1">The sequence shown here is derived from an EMBL/GenBank/DDBJ whole genome shotgun (WGS) entry which is preliminary data.</text>
</comment>
<reference evidence="1 2" key="1">
    <citation type="submission" date="2021-06" db="EMBL/GenBank/DDBJ databases">
        <title>Caerostris extrusa draft genome.</title>
        <authorList>
            <person name="Kono N."/>
            <person name="Arakawa K."/>
        </authorList>
    </citation>
    <scope>NUCLEOTIDE SEQUENCE [LARGE SCALE GENOMIC DNA]</scope>
</reference>
<dbReference type="Proteomes" id="UP001054945">
    <property type="component" value="Unassembled WGS sequence"/>
</dbReference>
<sequence length="75" mass="8126">MRYTVPQLQSLSFNVNLRNISGQKQGHQSGAQMILLCRTLNQAAPGHLCRGGRRGGGATDLCVRPSISGPFIKYV</sequence>
<gene>
    <name evidence="1" type="ORF">CEXT_455651</name>
</gene>
<evidence type="ECO:0000313" key="1">
    <source>
        <dbReference type="EMBL" id="GIX81709.1"/>
    </source>
</evidence>
<organism evidence="1 2">
    <name type="scientific">Caerostris extrusa</name>
    <name type="common">Bark spider</name>
    <name type="synonym">Caerostris bankana</name>
    <dbReference type="NCBI Taxonomy" id="172846"/>
    <lineage>
        <taxon>Eukaryota</taxon>
        <taxon>Metazoa</taxon>
        <taxon>Ecdysozoa</taxon>
        <taxon>Arthropoda</taxon>
        <taxon>Chelicerata</taxon>
        <taxon>Arachnida</taxon>
        <taxon>Araneae</taxon>
        <taxon>Araneomorphae</taxon>
        <taxon>Entelegynae</taxon>
        <taxon>Araneoidea</taxon>
        <taxon>Araneidae</taxon>
        <taxon>Caerostris</taxon>
    </lineage>
</organism>
<keyword evidence="2" id="KW-1185">Reference proteome</keyword>
<evidence type="ECO:0000313" key="2">
    <source>
        <dbReference type="Proteomes" id="UP001054945"/>
    </source>
</evidence>
<dbReference type="AlphaFoldDB" id="A0AAV4NBI2"/>
<protein>
    <submittedName>
        <fullName evidence="1">Uncharacterized protein</fullName>
    </submittedName>
</protein>